<evidence type="ECO:0000313" key="2">
    <source>
        <dbReference type="Proteomes" id="UP000181897"/>
    </source>
</evidence>
<reference evidence="1 2" key="1">
    <citation type="submission" date="2016-11" db="EMBL/GenBank/DDBJ databases">
        <title>Complete genome sequence of Sulfitobacter sp. AM1-D1, a toxic bacteria associated with marine dinoflagellate Alexandrium minutum in East China Sea.</title>
        <authorList>
            <person name="Yang Q."/>
            <person name="Zhang X."/>
            <person name="Tian X."/>
        </authorList>
    </citation>
    <scope>NUCLEOTIDE SEQUENCE [LARGE SCALE GENOMIC DNA]</scope>
    <source>
        <strain evidence="1 2">AM1-D1</strain>
    </source>
</reference>
<dbReference type="Proteomes" id="UP000181897">
    <property type="component" value="Chromosome"/>
</dbReference>
<proteinExistence type="predicted"/>
<name>A0A1J0WH67_9RHOB</name>
<dbReference type="OrthoDB" id="9840027at2"/>
<sequence length="104" mass="11382">MAKDYAAFHGVSLDVAKERLMDKMGQSSEEMQLPVTFRPAISLAIHSHDQLRTIAGLGGAAHLSFDQTAVEATARMHGITLTPRDALDLSILQAEGLRLLRDRQ</sequence>
<gene>
    <name evidence="1" type="ORF">BOO69_09695</name>
</gene>
<accession>A0A1J0WH67</accession>
<keyword evidence="2" id="KW-1185">Reference proteome</keyword>
<dbReference type="STRING" id="1917485.BOO69_09695"/>
<organism evidence="1 2">
    <name type="scientific">Sulfitobacter alexandrii</name>
    <dbReference type="NCBI Taxonomy" id="1917485"/>
    <lineage>
        <taxon>Bacteria</taxon>
        <taxon>Pseudomonadati</taxon>
        <taxon>Pseudomonadota</taxon>
        <taxon>Alphaproteobacteria</taxon>
        <taxon>Rhodobacterales</taxon>
        <taxon>Roseobacteraceae</taxon>
        <taxon>Sulfitobacter</taxon>
    </lineage>
</organism>
<dbReference type="EMBL" id="CP018076">
    <property type="protein sequence ID" value="APE43657.1"/>
    <property type="molecule type" value="Genomic_DNA"/>
</dbReference>
<dbReference type="AlphaFoldDB" id="A0A1J0WH67"/>
<dbReference type="KEGG" id="suam:BOO69_09695"/>
<dbReference type="RefSeq" id="WP_071971991.1">
    <property type="nucleotide sequence ID" value="NZ_CP018076.1"/>
</dbReference>
<evidence type="ECO:0000313" key="1">
    <source>
        <dbReference type="EMBL" id="APE43657.1"/>
    </source>
</evidence>
<protein>
    <submittedName>
        <fullName evidence="1">Uncharacterized protein</fullName>
    </submittedName>
</protein>